<evidence type="ECO:0000313" key="14">
    <source>
        <dbReference type="EMBL" id="CAC5376221.1"/>
    </source>
</evidence>
<comment type="similarity">
    <text evidence="2">Belongs to the Toll-like receptor family.</text>
</comment>
<dbReference type="GO" id="GO:0038023">
    <property type="term" value="F:signaling receptor activity"/>
    <property type="evidence" value="ECO:0007669"/>
    <property type="project" value="TreeGrafter"/>
</dbReference>
<evidence type="ECO:0000256" key="3">
    <source>
        <dbReference type="ARBA" id="ARBA00022614"/>
    </source>
</evidence>
<evidence type="ECO:0000256" key="12">
    <source>
        <dbReference type="SAM" id="SignalP"/>
    </source>
</evidence>
<dbReference type="Gene3D" id="3.40.50.10140">
    <property type="entry name" value="Toll/interleukin-1 receptor homology (TIR) domain"/>
    <property type="match status" value="1"/>
</dbReference>
<dbReference type="SMART" id="SM00255">
    <property type="entry name" value="TIR"/>
    <property type="match status" value="1"/>
</dbReference>
<dbReference type="PROSITE" id="PS51450">
    <property type="entry name" value="LRR"/>
    <property type="match status" value="2"/>
</dbReference>
<feature type="signal peptide" evidence="12">
    <location>
        <begin position="1"/>
        <end position="17"/>
    </location>
</feature>
<dbReference type="InterPro" id="IPR035897">
    <property type="entry name" value="Toll_tir_struct_dom_sf"/>
</dbReference>
<dbReference type="SUPFAM" id="SSF52200">
    <property type="entry name" value="Toll/Interleukin receptor TIR domain"/>
    <property type="match status" value="1"/>
</dbReference>
<dbReference type="Gene3D" id="3.80.10.10">
    <property type="entry name" value="Ribonuclease Inhibitor"/>
    <property type="match status" value="2"/>
</dbReference>
<accession>A0A6J8AZU7</accession>
<evidence type="ECO:0000313" key="15">
    <source>
        <dbReference type="Proteomes" id="UP000507470"/>
    </source>
</evidence>
<keyword evidence="8 11" id="KW-0472">Membrane</keyword>
<feature type="chain" id="PRO_5027040303" description="TIR domain-containing protein" evidence="12">
    <location>
        <begin position="18"/>
        <end position="755"/>
    </location>
</feature>
<keyword evidence="15" id="KW-1185">Reference proteome</keyword>
<dbReference type="PANTHER" id="PTHR24365">
    <property type="entry name" value="TOLL-LIKE RECEPTOR"/>
    <property type="match status" value="1"/>
</dbReference>
<evidence type="ECO:0000256" key="10">
    <source>
        <dbReference type="ARBA" id="ARBA00023180"/>
    </source>
</evidence>
<dbReference type="Pfam" id="PF13676">
    <property type="entry name" value="TIR_2"/>
    <property type="match status" value="1"/>
</dbReference>
<organism evidence="14 15">
    <name type="scientific">Mytilus coruscus</name>
    <name type="common">Sea mussel</name>
    <dbReference type="NCBI Taxonomy" id="42192"/>
    <lineage>
        <taxon>Eukaryota</taxon>
        <taxon>Metazoa</taxon>
        <taxon>Spiralia</taxon>
        <taxon>Lophotrochozoa</taxon>
        <taxon>Mollusca</taxon>
        <taxon>Bivalvia</taxon>
        <taxon>Autobranchia</taxon>
        <taxon>Pteriomorphia</taxon>
        <taxon>Mytilida</taxon>
        <taxon>Mytiloidea</taxon>
        <taxon>Mytilidae</taxon>
        <taxon>Mytilinae</taxon>
        <taxon>Mytilus</taxon>
    </lineage>
</organism>
<evidence type="ECO:0000256" key="9">
    <source>
        <dbReference type="ARBA" id="ARBA00023170"/>
    </source>
</evidence>
<protein>
    <recommendedName>
        <fullName evidence="13">TIR domain-containing protein</fullName>
    </recommendedName>
</protein>
<evidence type="ECO:0000256" key="5">
    <source>
        <dbReference type="ARBA" id="ARBA00022729"/>
    </source>
</evidence>
<evidence type="ECO:0000256" key="4">
    <source>
        <dbReference type="ARBA" id="ARBA00022692"/>
    </source>
</evidence>
<dbReference type="InterPro" id="IPR003591">
    <property type="entry name" value="Leu-rich_rpt_typical-subtyp"/>
</dbReference>
<keyword evidence="9" id="KW-0675">Receptor</keyword>
<gene>
    <name evidence="14" type="ORF">MCOR_12945</name>
</gene>
<dbReference type="Pfam" id="PF13855">
    <property type="entry name" value="LRR_8"/>
    <property type="match status" value="1"/>
</dbReference>
<evidence type="ECO:0000256" key="6">
    <source>
        <dbReference type="ARBA" id="ARBA00022737"/>
    </source>
</evidence>
<sequence>MVFICSVLILLPDEIKAISENTQNTGWYNWTHESVVSTQWICPKSCNESFRMTKDSDDINRCCFHYAKPFWNLQLWHHVVGMLHVEYLSRNGKAVLNNTNTNTTSLSFFEVVHPNGFLSKMPINICTFRTIVKLDFSYNNIRQITNLRCLSILDKLILKGNKITSVYNSTFTGMKFLRFVDLSHNRIDHIDPLSFSIKPGSLMHVYLSYNQLKSVDITNAILEKFFALIDYSHNQIGNFSNELNWKCCKEEKVDGGIIFWQYNSFRYFPNLTKVGFPDVLSTAKLTYNYGMVIRNNLWNCDCHFYPFLEKALEYFHYYPTITDQYDAKCNEPAHLANYSVIDFKNKYDLLICNLNISAKCPIQFGCNCFYQPSQNRTVVNCSGLNITQFPTVIPDFDNLEIDLSNNNLKPKTNWSEIDYLIRVKKLDLSNNKLSDINFTAFNAEKLTSLILLNNPIVSINRSIENLTPCVTQIGNISIDCDCNSIWMRRWMNKQMGHGCYFGKEILCKIGSKYIAPNNLTRDQICPEEDFKSVFFGFIFALISTHVVVISLFCFKFRYEIFLIYRKIGMRNYEKCTEDLTYDAYFSFDGELYELRVWMSKILLRYLEKRGYRVFYPLRDCILGYPREEDICRKISQSATFIVFLSQSFLDSPNFRSEWKYIWHSYKENTYKQLIVINFDDMEPIDVDDNRMKAFVRLSYYFEFFNTNSKLLSDIEKQLFCRKLKTKRNRIHPGPYKGLYKICSEIKNPQQILRSK</sequence>
<evidence type="ECO:0000259" key="13">
    <source>
        <dbReference type="PROSITE" id="PS50104"/>
    </source>
</evidence>
<evidence type="ECO:0000256" key="2">
    <source>
        <dbReference type="ARBA" id="ARBA00009634"/>
    </source>
</evidence>
<comment type="subcellular location">
    <subcellularLocation>
        <location evidence="1">Membrane</location>
        <topology evidence="1">Single-pass type I membrane protein</topology>
    </subcellularLocation>
</comment>
<keyword evidence="4 11" id="KW-0812">Transmembrane</keyword>
<dbReference type="PROSITE" id="PS50104">
    <property type="entry name" value="TIR"/>
    <property type="match status" value="1"/>
</dbReference>
<dbReference type="InterPro" id="IPR001611">
    <property type="entry name" value="Leu-rich_rpt"/>
</dbReference>
<feature type="transmembrane region" description="Helical" evidence="11">
    <location>
        <begin position="533"/>
        <end position="556"/>
    </location>
</feature>
<feature type="domain" description="TIR" evidence="13">
    <location>
        <begin position="579"/>
        <end position="727"/>
    </location>
</feature>
<proteinExistence type="inferred from homology"/>
<name>A0A6J8AZU7_MYTCO</name>
<dbReference type="GO" id="GO:0005886">
    <property type="term" value="C:plasma membrane"/>
    <property type="evidence" value="ECO:0007669"/>
    <property type="project" value="TreeGrafter"/>
</dbReference>
<dbReference type="GO" id="GO:0007165">
    <property type="term" value="P:signal transduction"/>
    <property type="evidence" value="ECO:0007669"/>
    <property type="project" value="InterPro"/>
</dbReference>
<dbReference type="SUPFAM" id="SSF52058">
    <property type="entry name" value="L domain-like"/>
    <property type="match status" value="2"/>
</dbReference>
<keyword evidence="7 11" id="KW-1133">Transmembrane helix</keyword>
<dbReference type="InterPro" id="IPR032675">
    <property type="entry name" value="LRR_dom_sf"/>
</dbReference>
<evidence type="ECO:0000256" key="11">
    <source>
        <dbReference type="SAM" id="Phobius"/>
    </source>
</evidence>
<dbReference type="SMART" id="SM00082">
    <property type="entry name" value="LRRCT"/>
    <property type="match status" value="2"/>
</dbReference>
<dbReference type="SMART" id="SM00369">
    <property type="entry name" value="LRR_TYP"/>
    <property type="match status" value="3"/>
</dbReference>
<dbReference type="Pfam" id="PF00560">
    <property type="entry name" value="LRR_1"/>
    <property type="match status" value="1"/>
</dbReference>
<evidence type="ECO:0000256" key="7">
    <source>
        <dbReference type="ARBA" id="ARBA00022989"/>
    </source>
</evidence>
<keyword evidence="5 12" id="KW-0732">Signal</keyword>
<dbReference type="InterPro" id="IPR000157">
    <property type="entry name" value="TIR_dom"/>
</dbReference>
<dbReference type="OrthoDB" id="6156625at2759"/>
<evidence type="ECO:0000256" key="8">
    <source>
        <dbReference type="ARBA" id="ARBA00023136"/>
    </source>
</evidence>
<keyword evidence="6" id="KW-0677">Repeat</keyword>
<dbReference type="Proteomes" id="UP000507470">
    <property type="component" value="Unassembled WGS sequence"/>
</dbReference>
<reference evidence="14 15" key="1">
    <citation type="submission" date="2020-06" db="EMBL/GenBank/DDBJ databases">
        <authorList>
            <person name="Li R."/>
            <person name="Bekaert M."/>
        </authorList>
    </citation>
    <scope>NUCLEOTIDE SEQUENCE [LARGE SCALE GENOMIC DNA]</scope>
    <source>
        <strain evidence="15">wild</strain>
    </source>
</reference>
<dbReference type="PANTHER" id="PTHR24365:SF541">
    <property type="entry name" value="PROTEIN TOLL-RELATED"/>
    <property type="match status" value="1"/>
</dbReference>
<dbReference type="AlphaFoldDB" id="A0A6J8AZU7"/>
<dbReference type="InterPro" id="IPR000483">
    <property type="entry name" value="Cys-rich_flank_reg_C"/>
</dbReference>
<keyword evidence="10" id="KW-0325">Glycoprotein</keyword>
<keyword evidence="3" id="KW-0433">Leucine-rich repeat</keyword>
<evidence type="ECO:0000256" key="1">
    <source>
        <dbReference type="ARBA" id="ARBA00004479"/>
    </source>
</evidence>
<dbReference type="EMBL" id="CACVKT020002176">
    <property type="protein sequence ID" value="CAC5376221.1"/>
    <property type="molecule type" value="Genomic_DNA"/>
</dbReference>